<evidence type="ECO:0000256" key="3">
    <source>
        <dbReference type="ARBA" id="ARBA00009677"/>
    </source>
</evidence>
<dbReference type="PANTHER" id="PTHR30033:SF2">
    <property type="entry name" value="FLAGELLAR HOOK PROTEIN"/>
    <property type="match status" value="1"/>
</dbReference>
<reference evidence="9 10" key="1">
    <citation type="submission" date="2017-01" db="EMBL/GenBank/DDBJ databases">
        <authorList>
            <person name="Mah S.A."/>
            <person name="Swanson W.J."/>
            <person name="Moy G.W."/>
            <person name="Vacquier V.D."/>
        </authorList>
    </citation>
    <scope>NUCLEOTIDE SEQUENCE [LARGE SCALE GENOMIC DNA]</scope>
    <source>
        <strain evidence="9 10">DSM 26375</strain>
    </source>
</reference>
<dbReference type="PROSITE" id="PS00588">
    <property type="entry name" value="FLAGELLA_BB_ROD"/>
    <property type="match status" value="1"/>
</dbReference>
<evidence type="ECO:0000313" key="10">
    <source>
        <dbReference type="Proteomes" id="UP000186141"/>
    </source>
</evidence>
<proteinExistence type="inferred from homology"/>
<dbReference type="GO" id="GO:0044780">
    <property type="term" value="P:bacterial-type flagellum assembly"/>
    <property type="evidence" value="ECO:0007669"/>
    <property type="project" value="InterPro"/>
</dbReference>
<keyword evidence="6" id="KW-0975">Bacterial flagellum</keyword>
<keyword evidence="9" id="KW-0966">Cell projection</keyword>
<evidence type="ECO:0000256" key="4">
    <source>
        <dbReference type="ARBA" id="ARBA00016244"/>
    </source>
</evidence>
<keyword evidence="5" id="KW-0964">Secreted</keyword>
<keyword evidence="9" id="KW-0282">Flagellum</keyword>
<dbReference type="InterPro" id="IPR010930">
    <property type="entry name" value="Flg_bb/hook_C_dom"/>
</dbReference>
<dbReference type="GO" id="GO:0009424">
    <property type="term" value="C:bacterial-type flagellum hook"/>
    <property type="evidence" value="ECO:0007669"/>
    <property type="project" value="InterPro"/>
</dbReference>
<feature type="domain" description="Flagellar hook-associated protein FlgK helical" evidence="8">
    <location>
        <begin position="89"/>
        <end position="306"/>
    </location>
</feature>
<evidence type="ECO:0000313" key="9">
    <source>
        <dbReference type="EMBL" id="SIS77809.1"/>
    </source>
</evidence>
<accession>A0A1N7LVJ8</accession>
<evidence type="ECO:0000256" key="5">
    <source>
        <dbReference type="ARBA" id="ARBA00022525"/>
    </source>
</evidence>
<evidence type="ECO:0000256" key="6">
    <source>
        <dbReference type="ARBA" id="ARBA00023143"/>
    </source>
</evidence>
<dbReference type="InterPro" id="IPR002371">
    <property type="entry name" value="FlgK"/>
</dbReference>
<comment type="similarity">
    <text evidence="3">Belongs to the flagella basal body rod proteins family.</text>
</comment>
<dbReference type="PANTHER" id="PTHR30033">
    <property type="entry name" value="FLAGELLAR HOOK-ASSOCIATED PROTEIN 1"/>
    <property type="match status" value="1"/>
</dbReference>
<evidence type="ECO:0000256" key="1">
    <source>
        <dbReference type="ARBA" id="ARBA00004365"/>
    </source>
</evidence>
<dbReference type="InterPro" id="IPR053927">
    <property type="entry name" value="FlgK_helical"/>
</dbReference>
<feature type="domain" description="Flagellar basal-body/hook protein C-terminal" evidence="7">
    <location>
        <begin position="435"/>
        <end position="473"/>
    </location>
</feature>
<name>A0A1N7LVJ8_9RHOB</name>
<dbReference type="GO" id="GO:0005198">
    <property type="term" value="F:structural molecule activity"/>
    <property type="evidence" value="ECO:0007669"/>
    <property type="project" value="InterPro"/>
</dbReference>
<keyword evidence="10" id="KW-1185">Reference proteome</keyword>
<sequence>MSLSQSLTAAMSGLTAASRGAQTVATNLANLRTAGFGRRDLLLSSLASGGVLVGAVLRNSTPLITADRRIALAESSVADTRLGFRTALEGWLGTPGTEGSLTTRIGALDSSLLAAAAAPGTEATLAAVLNAAMGLAGTLASVSAKVQQARSTADGAIANDVATLNLTLAQVADLNHSIVKMSALGRDTAALVDQRQVLVDQIAAIVPLREVQRENGQIALYSAGGATLLDGRPAHFGFAQAGVVAADSGALSDLTMNGRPLSAADGAAMGGGRLSANFAIRDDLGPAAQHQLDAIARDLITRMQEADSTLAPGAAGLFTDSGAAFDSARERGLASRIRVNAAVDPAQGGALWRLRDGIGAVSPGDSGNGAGLSAWAAALSEPRAAASGGFLPGLRSLSGLAGDMMSGIATARLADDVQATVAHSRSSALSELEAASGVDSDREMQMLLLIERSYAANAKVIQAVDGMIANLLEI</sequence>
<dbReference type="InterPro" id="IPR019776">
    <property type="entry name" value="Flagellar_basal_body_rod_CS"/>
</dbReference>
<organism evidence="9 10">
    <name type="scientific">Gemmobacter megaterium</name>
    <dbReference type="NCBI Taxonomy" id="1086013"/>
    <lineage>
        <taxon>Bacteria</taxon>
        <taxon>Pseudomonadati</taxon>
        <taxon>Pseudomonadota</taxon>
        <taxon>Alphaproteobacteria</taxon>
        <taxon>Rhodobacterales</taxon>
        <taxon>Paracoccaceae</taxon>
        <taxon>Gemmobacter</taxon>
    </lineage>
</organism>
<comment type="subcellular location">
    <subcellularLocation>
        <location evidence="1">Bacterial flagellum</location>
    </subcellularLocation>
    <subcellularLocation>
        <location evidence="2">Secreted</location>
    </subcellularLocation>
</comment>
<gene>
    <name evidence="9" type="ORF">SAMN05421774_102199</name>
</gene>
<dbReference type="EMBL" id="FTOT01000002">
    <property type="protein sequence ID" value="SIS77809.1"/>
    <property type="molecule type" value="Genomic_DNA"/>
</dbReference>
<evidence type="ECO:0000259" key="8">
    <source>
        <dbReference type="Pfam" id="PF22638"/>
    </source>
</evidence>
<dbReference type="GO" id="GO:0005576">
    <property type="term" value="C:extracellular region"/>
    <property type="evidence" value="ECO:0007669"/>
    <property type="project" value="UniProtKB-SubCell"/>
</dbReference>
<dbReference type="Pfam" id="PF22638">
    <property type="entry name" value="FlgK_D1"/>
    <property type="match status" value="1"/>
</dbReference>
<evidence type="ECO:0000256" key="2">
    <source>
        <dbReference type="ARBA" id="ARBA00004613"/>
    </source>
</evidence>
<protein>
    <recommendedName>
        <fullName evidence="4">Flagellar hook-associated protein 1</fullName>
    </recommendedName>
</protein>
<dbReference type="OrthoDB" id="7181295at2"/>
<dbReference type="Proteomes" id="UP000186141">
    <property type="component" value="Unassembled WGS sequence"/>
</dbReference>
<dbReference type="RefSeq" id="WP_076529413.1">
    <property type="nucleotide sequence ID" value="NZ_BMEH01000002.1"/>
</dbReference>
<keyword evidence="9" id="KW-0969">Cilium</keyword>
<evidence type="ECO:0000259" key="7">
    <source>
        <dbReference type="Pfam" id="PF06429"/>
    </source>
</evidence>
<dbReference type="STRING" id="1086013.SAMN05421774_102199"/>
<dbReference type="Pfam" id="PF06429">
    <property type="entry name" value="Flg_bbr_C"/>
    <property type="match status" value="1"/>
</dbReference>
<dbReference type="AlphaFoldDB" id="A0A1N7LVJ8"/>